<dbReference type="AlphaFoldDB" id="A0A8X6LSK6"/>
<evidence type="ECO:0000313" key="1">
    <source>
        <dbReference type="EMBL" id="GFR18414.1"/>
    </source>
</evidence>
<dbReference type="EMBL" id="BMAO01017786">
    <property type="protein sequence ID" value="GFR18414.1"/>
    <property type="molecule type" value="Genomic_DNA"/>
</dbReference>
<evidence type="ECO:0000313" key="2">
    <source>
        <dbReference type="Proteomes" id="UP000887116"/>
    </source>
</evidence>
<keyword evidence="2" id="KW-1185">Reference proteome</keyword>
<name>A0A8X6LSK6_TRICU</name>
<protein>
    <submittedName>
        <fullName evidence="1">Uncharacterized protein</fullName>
    </submittedName>
</protein>
<gene>
    <name evidence="1" type="primary">NCL1_39801</name>
    <name evidence="1" type="ORF">TNCT_552041</name>
</gene>
<proteinExistence type="predicted"/>
<comment type="caution">
    <text evidence="1">The sequence shown here is derived from an EMBL/GenBank/DDBJ whole genome shotgun (WGS) entry which is preliminary data.</text>
</comment>
<reference evidence="1" key="1">
    <citation type="submission" date="2020-07" db="EMBL/GenBank/DDBJ databases">
        <title>Multicomponent nature underlies the extraordinary mechanical properties of spider dragline silk.</title>
        <authorList>
            <person name="Kono N."/>
            <person name="Nakamura H."/>
            <person name="Mori M."/>
            <person name="Yoshida Y."/>
            <person name="Ohtoshi R."/>
            <person name="Malay A.D."/>
            <person name="Moran D.A.P."/>
            <person name="Tomita M."/>
            <person name="Numata K."/>
            <person name="Arakawa K."/>
        </authorList>
    </citation>
    <scope>NUCLEOTIDE SEQUENCE</scope>
</reference>
<organism evidence="1 2">
    <name type="scientific">Trichonephila clavata</name>
    <name type="common">Joro spider</name>
    <name type="synonym">Nephila clavata</name>
    <dbReference type="NCBI Taxonomy" id="2740835"/>
    <lineage>
        <taxon>Eukaryota</taxon>
        <taxon>Metazoa</taxon>
        <taxon>Ecdysozoa</taxon>
        <taxon>Arthropoda</taxon>
        <taxon>Chelicerata</taxon>
        <taxon>Arachnida</taxon>
        <taxon>Araneae</taxon>
        <taxon>Araneomorphae</taxon>
        <taxon>Entelegynae</taxon>
        <taxon>Araneoidea</taxon>
        <taxon>Nephilidae</taxon>
        <taxon>Trichonephila</taxon>
    </lineage>
</organism>
<dbReference type="Proteomes" id="UP000887116">
    <property type="component" value="Unassembled WGS sequence"/>
</dbReference>
<accession>A0A8X6LSK6</accession>
<sequence>MGSKFRLTDVSLARCHDEFRGPRSDYVRQVAEAALTQKAVMGFTFEGKKVEPLNITNVCGFRKCAEDQCCVGTVAIGYCLNSPAEGEPCANRTFKIEKYFCGRCGDSMECVDEICRKTGNSIEPPFFFN</sequence>
<dbReference type="OrthoDB" id="10381410at2759"/>